<evidence type="ECO:0000256" key="4">
    <source>
        <dbReference type="SAM" id="MobiDB-lite"/>
    </source>
</evidence>
<dbReference type="InterPro" id="IPR013328">
    <property type="entry name" value="6PGD_dom2"/>
</dbReference>
<evidence type="ECO:0000256" key="1">
    <source>
        <dbReference type="ARBA" id="ARBA00009080"/>
    </source>
</evidence>
<proteinExistence type="inferred from homology"/>
<dbReference type="PANTHER" id="PTHR43580">
    <property type="entry name" value="OXIDOREDUCTASE GLYR1-RELATED"/>
    <property type="match status" value="1"/>
</dbReference>
<organism evidence="7 8">
    <name type="scientific">Streptomyces sp. 900105755</name>
    <dbReference type="NCBI Taxonomy" id="3154389"/>
    <lineage>
        <taxon>Bacteria</taxon>
        <taxon>Bacillati</taxon>
        <taxon>Actinomycetota</taxon>
        <taxon>Actinomycetes</taxon>
        <taxon>Kitasatosporales</taxon>
        <taxon>Streptomycetaceae</taxon>
        <taxon>Streptomyces</taxon>
    </lineage>
</organism>
<keyword evidence="8" id="KW-1185">Reference proteome</keyword>
<dbReference type="EC" id="1.1.-.-" evidence="7"/>
<dbReference type="InterPro" id="IPR036291">
    <property type="entry name" value="NAD(P)-bd_dom_sf"/>
</dbReference>
<keyword evidence="2 7" id="KW-0560">Oxidoreductase</keyword>
<sequence length="319" mass="33249">MTHRTGAGTERTRTERTRAERTSADRTSADRTPVAVLGTGAMGAPIARSLLRAGFEVTVWNRTRQKTGALTGRGAKVAGSPAAAAARAEYLITMLTDGAAVESAMTGADGALAALAPDAVWIQMSTVGVTATLRLAELARGAVGFVDAPVSGSSGPADRGQLLVLASGDPGLRLRVQPLFDELGRRTLWFDRLGDGSRFKTVLNNWLAVLVEGMAETLSLAGALRLDPGLVLDTLAESPLGSAYATAKGRAMVERDFAPGFPLRHAGKDAALALSAADHRELELPLTEALLKRWDEAISAGHAEDDVASAVTVAGHPRP</sequence>
<comment type="caution">
    <text evidence="7">The sequence shown here is derived from an EMBL/GenBank/DDBJ whole genome shotgun (WGS) entry which is preliminary data.</text>
</comment>
<feature type="domain" description="6-phosphogluconate dehydrogenase NADP-binding" evidence="5">
    <location>
        <begin position="34"/>
        <end position="188"/>
    </location>
</feature>
<accession>A0ABV1TTR9</accession>
<dbReference type="SUPFAM" id="SSF51735">
    <property type="entry name" value="NAD(P)-binding Rossmann-fold domains"/>
    <property type="match status" value="1"/>
</dbReference>
<dbReference type="GO" id="GO:0016491">
    <property type="term" value="F:oxidoreductase activity"/>
    <property type="evidence" value="ECO:0007669"/>
    <property type="project" value="UniProtKB-KW"/>
</dbReference>
<protein>
    <submittedName>
        <fullName evidence="7">NAD(P)-dependent oxidoreductase</fullName>
        <ecNumber evidence="7">1.1.-.-</ecNumber>
    </submittedName>
</protein>
<dbReference type="InterPro" id="IPR006115">
    <property type="entry name" value="6PGDH_NADP-bd"/>
</dbReference>
<evidence type="ECO:0000256" key="3">
    <source>
        <dbReference type="ARBA" id="ARBA00023027"/>
    </source>
</evidence>
<dbReference type="EMBL" id="JBEOZM010000031">
    <property type="protein sequence ID" value="MER6273430.1"/>
    <property type="molecule type" value="Genomic_DNA"/>
</dbReference>
<evidence type="ECO:0000313" key="8">
    <source>
        <dbReference type="Proteomes" id="UP001490365"/>
    </source>
</evidence>
<comment type="similarity">
    <text evidence="1">Belongs to the HIBADH-related family.</text>
</comment>
<evidence type="ECO:0000313" key="7">
    <source>
        <dbReference type="EMBL" id="MER6273430.1"/>
    </source>
</evidence>
<dbReference type="InterPro" id="IPR008927">
    <property type="entry name" value="6-PGluconate_DH-like_C_sf"/>
</dbReference>
<feature type="domain" description="3-hydroxyisobutyrate dehydrogenase-like NAD-binding" evidence="6">
    <location>
        <begin position="194"/>
        <end position="313"/>
    </location>
</feature>
<dbReference type="Proteomes" id="UP001490365">
    <property type="component" value="Unassembled WGS sequence"/>
</dbReference>
<dbReference type="InterPro" id="IPR015815">
    <property type="entry name" value="HIBADH-related"/>
</dbReference>
<dbReference type="Gene3D" id="1.10.1040.10">
    <property type="entry name" value="N-(1-d-carboxylethyl)-l-norvaline Dehydrogenase, domain 2"/>
    <property type="match status" value="1"/>
</dbReference>
<dbReference type="PANTHER" id="PTHR43580:SF2">
    <property type="entry name" value="CYTOKINE-LIKE NUCLEAR FACTOR N-PAC"/>
    <property type="match status" value="1"/>
</dbReference>
<keyword evidence="3" id="KW-0520">NAD</keyword>
<gene>
    <name evidence="7" type="ORF">ABT211_40105</name>
</gene>
<dbReference type="InterPro" id="IPR029154">
    <property type="entry name" value="HIBADH-like_NADP-bd"/>
</dbReference>
<reference evidence="7 8" key="1">
    <citation type="submission" date="2024-06" db="EMBL/GenBank/DDBJ databases">
        <title>The Natural Products Discovery Center: Release of the First 8490 Sequenced Strains for Exploring Actinobacteria Biosynthetic Diversity.</title>
        <authorList>
            <person name="Kalkreuter E."/>
            <person name="Kautsar S.A."/>
            <person name="Yang D."/>
            <person name="Bader C.D."/>
            <person name="Teijaro C.N."/>
            <person name="Fluegel L."/>
            <person name="Davis C.M."/>
            <person name="Simpson J.R."/>
            <person name="Lauterbach L."/>
            <person name="Steele A.D."/>
            <person name="Gui C."/>
            <person name="Meng S."/>
            <person name="Li G."/>
            <person name="Viehrig K."/>
            <person name="Ye F."/>
            <person name="Su P."/>
            <person name="Kiefer A.F."/>
            <person name="Nichols A."/>
            <person name="Cepeda A.J."/>
            <person name="Yan W."/>
            <person name="Fan B."/>
            <person name="Jiang Y."/>
            <person name="Adhikari A."/>
            <person name="Zheng C.-J."/>
            <person name="Schuster L."/>
            <person name="Cowan T.M."/>
            <person name="Smanski M.J."/>
            <person name="Chevrette M.G."/>
            <person name="De Carvalho L.P.S."/>
            <person name="Shen B."/>
        </authorList>
    </citation>
    <scope>NUCLEOTIDE SEQUENCE [LARGE SCALE GENOMIC DNA]</scope>
    <source>
        <strain evidence="7 8">NPDC001694</strain>
    </source>
</reference>
<dbReference type="SUPFAM" id="SSF48179">
    <property type="entry name" value="6-phosphogluconate dehydrogenase C-terminal domain-like"/>
    <property type="match status" value="1"/>
</dbReference>
<dbReference type="Gene3D" id="3.40.50.720">
    <property type="entry name" value="NAD(P)-binding Rossmann-like Domain"/>
    <property type="match status" value="1"/>
</dbReference>
<feature type="region of interest" description="Disordered" evidence="4">
    <location>
        <begin position="1"/>
        <end position="30"/>
    </location>
</feature>
<evidence type="ECO:0000259" key="5">
    <source>
        <dbReference type="Pfam" id="PF03446"/>
    </source>
</evidence>
<dbReference type="Pfam" id="PF03446">
    <property type="entry name" value="NAD_binding_2"/>
    <property type="match status" value="1"/>
</dbReference>
<evidence type="ECO:0000259" key="6">
    <source>
        <dbReference type="Pfam" id="PF14833"/>
    </source>
</evidence>
<dbReference type="PIRSF" id="PIRSF000103">
    <property type="entry name" value="HIBADH"/>
    <property type="match status" value="1"/>
</dbReference>
<evidence type="ECO:0000256" key="2">
    <source>
        <dbReference type="ARBA" id="ARBA00023002"/>
    </source>
</evidence>
<dbReference type="InterPro" id="IPR051265">
    <property type="entry name" value="HIBADH-related_NP60_sf"/>
</dbReference>
<dbReference type="Pfam" id="PF14833">
    <property type="entry name" value="NAD_binding_11"/>
    <property type="match status" value="1"/>
</dbReference>
<feature type="compositionally biased region" description="Basic and acidic residues" evidence="4">
    <location>
        <begin position="10"/>
        <end position="29"/>
    </location>
</feature>
<name>A0ABV1TTR9_9ACTN</name>
<dbReference type="RefSeq" id="WP_351961703.1">
    <property type="nucleotide sequence ID" value="NZ_JBEOZM010000031.1"/>
</dbReference>